<feature type="transmembrane region" description="Helical" evidence="6">
    <location>
        <begin position="166"/>
        <end position="186"/>
    </location>
</feature>
<dbReference type="InterPro" id="IPR018000">
    <property type="entry name" value="Neurotransmitter_ion_chnl_CS"/>
</dbReference>
<organism evidence="9 10">
    <name type="scientific">Ancylostoma ceylanicum</name>
    <dbReference type="NCBI Taxonomy" id="53326"/>
    <lineage>
        <taxon>Eukaryota</taxon>
        <taxon>Metazoa</taxon>
        <taxon>Ecdysozoa</taxon>
        <taxon>Nematoda</taxon>
        <taxon>Chromadorea</taxon>
        <taxon>Rhabditida</taxon>
        <taxon>Rhabditina</taxon>
        <taxon>Rhabditomorpha</taxon>
        <taxon>Strongyloidea</taxon>
        <taxon>Ancylostomatidae</taxon>
        <taxon>Ancylostomatinae</taxon>
        <taxon>Ancylostoma</taxon>
    </lineage>
</organism>
<evidence type="ECO:0000256" key="6">
    <source>
        <dbReference type="SAM" id="Phobius"/>
    </source>
</evidence>
<dbReference type="Gene3D" id="1.20.58.390">
    <property type="entry name" value="Neurotransmitter-gated ion-channel transmembrane domain"/>
    <property type="match status" value="1"/>
</dbReference>
<accession>A0A0D6LBE4</accession>
<dbReference type="FunFam" id="2.70.170.10:FF:000060">
    <property type="entry name" value="Nicotinic acetylcholine receptor subunit alpha4"/>
    <property type="match status" value="1"/>
</dbReference>
<feature type="region of interest" description="Disordered" evidence="5">
    <location>
        <begin position="289"/>
        <end position="313"/>
    </location>
</feature>
<proteinExistence type="predicted"/>
<dbReference type="GO" id="GO:0004888">
    <property type="term" value="F:transmembrane signaling receptor activity"/>
    <property type="evidence" value="ECO:0007669"/>
    <property type="project" value="InterPro"/>
</dbReference>
<dbReference type="InterPro" id="IPR006201">
    <property type="entry name" value="Neur_channel"/>
</dbReference>
<dbReference type="Pfam" id="PF02931">
    <property type="entry name" value="Neur_chan_LBD"/>
    <property type="match status" value="1"/>
</dbReference>
<dbReference type="InterPro" id="IPR038050">
    <property type="entry name" value="Neuro_actylchol_rec"/>
</dbReference>
<protein>
    <submittedName>
        <fullName evidence="9">Neurotransmitter-gated ion-channel transmembrane region</fullName>
    </submittedName>
</protein>
<reference evidence="9 10" key="1">
    <citation type="submission" date="2013-05" db="EMBL/GenBank/DDBJ databases">
        <title>Draft genome of the parasitic nematode Anyclostoma ceylanicum.</title>
        <authorList>
            <person name="Mitreva M."/>
        </authorList>
    </citation>
    <scope>NUCLEOTIDE SEQUENCE [LARGE SCALE GENOMIC DNA]</scope>
</reference>
<dbReference type="Proteomes" id="UP000054495">
    <property type="component" value="Unassembled WGS sequence"/>
</dbReference>
<dbReference type="CDD" id="cd19064">
    <property type="entry name" value="LGIC_TM_nAChR"/>
    <property type="match status" value="1"/>
</dbReference>
<dbReference type="InterPro" id="IPR006202">
    <property type="entry name" value="Neur_chan_lig-bd"/>
</dbReference>
<dbReference type="PANTHER" id="PTHR18945">
    <property type="entry name" value="NEUROTRANSMITTER GATED ION CHANNEL"/>
    <property type="match status" value="1"/>
</dbReference>
<dbReference type="EMBL" id="KE125323">
    <property type="protein sequence ID" value="EPB69209.1"/>
    <property type="molecule type" value="Genomic_DNA"/>
</dbReference>
<evidence type="ECO:0000256" key="1">
    <source>
        <dbReference type="ARBA" id="ARBA00004141"/>
    </source>
</evidence>
<evidence type="ECO:0000313" key="9">
    <source>
        <dbReference type="EMBL" id="EPB69209.1"/>
    </source>
</evidence>
<dbReference type="InterPro" id="IPR006029">
    <property type="entry name" value="Neurotrans-gated_channel_TM"/>
</dbReference>
<comment type="subcellular location">
    <subcellularLocation>
        <location evidence="1">Membrane</location>
        <topology evidence="1">Multi-pass membrane protein</topology>
    </subcellularLocation>
</comment>
<feature type="domain" description="Neurotransmitter-gated ion-channel transmembrane" evidence="8">
    <location>
        <begin position="143"/>
        <end position="338"/>
    </location>
</feature>
<dbReference type="PROSITE" id="PS00236">
    <property type="entry name" value="NEUROTR_ION_CHANNEL"/>
    <property type="match status" value="1"/>
</dbReference>
<evidence type="ECO:0000256" key="4">
    <source>
        <dbReference type="ARBA" id="ARBA00023136"/>
    </source>
</evidence>
<name>A0A0D6LBE4_9BILA</name>
<keyword evidence="4 6" id="KW-0472">Membrane</keyword>
<sequence length="341" mass="39294">MLSAHGSPWVSAITKAEVYHDGRVTWEPPVVYHSFCTINIEWYPYDVQQCELKFGSWTYSGTQLDLMHLLSDDVRYVVRNNESGWDVERGVDVSAYQESVEWDLLSVLGTRHEKWYSCCDYPSIDITYYLQIRRKKLFYTVNLVVPCASIAALTSWVFYLPCESHQKIQLCISVLVSLTVFFLLLIEIIPPTSIAIPLIVKYLTFTMFMVSLSVIFTVIQINALSAMSILQKQFQKTVFEIEMASKSKKQTMPTVNSLFLELPLLNRSKSMKQAFGSPLKRTLTERLRRQQSSSAGSALERQQRIKRPGNSVRNKLRRAERNVQYIAQTLTDRRQAEETTS</sequence>
<dbReference type="SUPFAM" id="SSF63712">
    <property type="entry name" value="Nicotinic receptor ligand binding domain-like"/>
    <property type="match status" value="1"/>
</dbReference>
<evidence type="ECO:0000259" key="7">
    <source>
        <dbReference type="Pfam" id="PF02931"/>
    </source>
</evidence>
<dbReference type="Gene3D" id="2.70.170.10">
    <property type="entry name" value="Neurotransmitter-gated ion-channel ligand-binding domain"/>
    <property type="match status" value="1"/>
</dbReference>
<keyword evidence="2 6" id="KW-0812">Transmembrane</keyword>
<evidence type="ECO:0000256" key="2">
    <source>
        <dbReference type="ARBA" id="ARBA00022692"/>
    </source>
</evidence>
<dbReference type="Pfam" id="PF02932">
    <property type="entry name" value="Neur_chan_memb"/>
    <property type="match status" value="1"/>
</dbReference>
<keyword evidence="3 6" id="KW-1133">Transmembrane helix</keyword>
<dbReference type="InterPro" id="IPR036719">
    <property type="entry name" value="Neuro-gated_channel_TM_sf"/>
</dbReference>
<feature type="domain" description="Neurotransmitter-gated ion-channel ligand-binding" evidence="7">
    <location>
        <begin position="10"/>
        <end position="135"/>
    </location>
</feature>
<evidence type="ECO:0000259" key="8">
    <source>
        <dbReference type="Pfam" id="PF02932"/>
    </source>
</evidence>
<dbReference type="GO" id="GO:0016020">
    <property type="term" value="C:membrane"/>
    <property type="evidence" value="ECO:0007669"/>
    <property type="project" value="UniProtKB-SubCell"/>
</dbReference>
<dbReference type="InterPro" id="IPR036734">
    <property type="entry name" value="Neur_chan_lig-bd_sf"/>
</dbReference>
<gene>
    <name evidence="9" type="ORF">ANCCEY_11697</name>
</gene>
<dbReference type="GO" id="GO:0005230">
    <property type="term" value="F:extracellular ligand-gated monoatomic ion channel activity"/>
    <property type="evidence" value="ECO:0007669"/>
    <property type="project" value="InterPro"/>
</dbReference>
<dbReference type="AlphaFoldDB" id="A0A0D6LBE4"/>
<feature type="transmembrane region" description="Helical" evidence="6">
    <location>
        <begin position="198"/>
        <end position="219"/>
    </location>
</feature>
<feature type="transmembrane region" description="Helical" evidence="6">
    <location>
        <begin position="137"/>
        <end position="160"/>
    </location>
</feature>
<evidence type="ECO:0000256" key="5">
    <source>
        <dbReference type="SAM" id="MobiDB-lite"/>
    </source>
</evidence>
<evidence type="ECO:0000313" key="10">
    <source>
        <dbReference type="Proteomes" id="UP000054495"/>
    </source>
</evidence>
<dbReference type="SUPFAM" id="SSF90112">
    <property type="entry name" value="Neurotransmitter-gated ion-channel transmembrane pore"/>
    <property type="match status" value="1"/>
</dbReference>
<evidence type="ECO:0000256" key="3">
    <source>
        <dbReference type="ARBA" id="ARBA00022989"/>
    </source>
</evidence>
<keyword evidence="10" id="KW-1185">Reference proteome</keyword>